<protein>
    <submittedName>
        <fullName evidence="3">Polyisoprenoid-binding protein YceI</fullName>
    </submittedName>
</protein>
<feature type="chain" id="PRO_5011441927" evidence="1">
    <location>
        <begin position="21"/>
        <end position="196"/>
    </location>
</feature>
<proteinExistence type="predicted"/>
<dbReference type="Pfam" id="PF04264">
    <property type="entry name" value="YceI"/>
    <property type="match status" value="1"/>
</dbReference>
<dbReference type="InterPro" id="IPR036761">
    <property type="entry name" value="TTHA0802/YceI-like_sf"/>
</dbReference>
<dbReference type="PANTHER" id="PTHR34406:SF1">
    <property type="entry name" value="PROTEIN YCEI"/>
    <property type="match status" value="1"/>
</dbReference>
<accession>A0A1I4Y2Y5</accession>
<name>A0A1I4Y2Y5_9GAMM</name>
<dbReference type="AlphaFoldDB" id="A0A1I4Y2Y5"/>
<dbReference type="STRING" id="578942.SAMN05216289_11464"/>
<reference evidence="3 4" key="1">
    <citation type="submission" date="2016-10" db="EMBL/GenBank/DDBJ databases">
        <authorList>
            <person name="de Groot N.N."/>
        </authorList>
    </citation>
    <scope>NUCLEOTIDE SEQUENCE [LARGE SCALE GENOMIC DNA]</scope>
    <source>
        <strain evidence="3 4">CGMCC 1.7659</strain>
    </source>
</reference>
<sequence>MFQKTLLAAALALTSASAFAAAETYTIDGTHTQANFTWNHFGFSNPSAGFDKIEGTIRFDADDVASSAVDVTIEIDSLNSHVPKLDTHLKSADFFDVEKYPTATFKSTKVEKGASAGTFKVTGDLTLHGVTRPVVLEATLNGIGEHPMKKVSAIGFDGHTTVKRSDFGMGAYVPNVSDEVRISLTTEATAAKSDAK</sequence>
<dbReference type="SUPFAM" id="SSF101874">
    <property type="entry name" value="YceI-like"/>
    <property type="match status" value="1"/>
</dbReference>
<evidence type="ECO:0000256" key="1">
    <source>
        <dbReference type="SAM" id="SignalP"/>
    </source>
</evidence>
<evidence type="ECO:0000313" key="4">
    <source>
        <dbReference type="Proteomes" id="UP000198575"/>
    </source>
</evidence>
<dbReference type="Gene3D" id="2.40.128.110">
    <property type="entry name" value="Lipid/polyisoprenoid-binding, YceI-like"/>
    <property type="match status" value="1"/>
</dbReference>
<keyword evidence="4" id="KW-1185">Reference proteome</keyword>
<gene>
    <name evidence="3" type="ORF">SAMN05216289_11464</name>
</gene>
<dbReference type="EMBL" id="FOVF01000014">
    <property type="protein sequence ID" value="SFN32444.1"/>
    <property type="molecule type" value="Genomic_DNA"/>
</dbReference>
<dbReference type="InterPro" id="IPR007372">
    <property type="entry name" value="Lipid/polyisoprenoid-bd_YceI"/>
</dbReference>
<feature type="signal peptide" evidence="1">
    <location>
        <begin position="1"/>
        <end position="20"/>
    </location>
</feature>
<evidence type="ECO:0000259" key="2">
    <source>
        <dbReference type="SMART" id="SM00867"/>
    </source>
</evidence>
<dbReference type="Proteomes" id="UP000198575">
    <property type="component" value="Unassembled WGS sequence"/>
</dbReference>
<dbReference type="OrthoDB" id="9811006at2"/>
<keyword evidence="1" id="KW-0732">Signal</keyword>
<dbReference type="SMART" id="SM00867">
    <property type="entry name" value="YceI"/>
    <property type="match status" value="1"/>
</dbReference>
<organism evidence="3 4">
    <name type="scientific">Dokdonella immobilis</name>
    <dbReference type="NCBI Taxonomy" id="578942"/>
    <lineage>
        <taxon>Bacteria</taxon>
        <taxon>Pseudomonadati</taxon>
        <taxon>Pseudomonadota</taxon>
        <taxon>Gammaproteobacteria</taxon>
        <taxon>Lysobacterales</taxon>
        <taxon>Rhodanobacteraceae</taxon>
        <taxon>Dokdonella</taxon>
    </lineage>
</organism>
<evidence type="ECO:0000313" key="3">
    <source>
        <dbReference type="EMBL" id="SFN32444.1"/>
    </source>
</evidence>
<dbReference type="PANTHER" id="PTHR34406">
    <property type="entry name" value="PROTEIN YCEI"/>
    <property type="match status" value="1"/>
</dbReference>
<dbReference type="RefSeq" id="WP_092407919.1">
    <property type="nucleotide sequence ID" value="NZ_FOVF01000014.1"/>
</dbReference>
<feature type="domain" description="Lipid/polyisoprenoid-binding YceI-like" evidence="2">
    <location>
        <begin position="24"/>
        <end position="189"/>
    </location>
</feature>